<name>A0A7I8KUQ6_SPIIN</name>
<accession>A0A7I8KUQ6</accession>
<protein>
    <submittedName>
        <fullName evidence="1">Uncharacterized protein</fullName>
    </submittedName>
</protein>
<evidence type="ECO:0000313" key="2">
    <source>
        <dbReference type="Proteomes" id="UP000663760"/>
    </source>
</evidence>
<organism evidence="1 2">
    <name type="scientific">Spirodela intermedia</name>
    <name type="common">Intermediate duckweed</name>
    <dbReference type="NCBI Taxonomy" id="51605"/>
    <lineage>
        <taxon>Eukaryota</taxon>
        <taxon>Viridiplantae</taxon>
        <taxon>Streptophyta</taxon>
        <taxon>Embryophyta</taxon>
        <taxon>Tracheophyta</taxon>
        <taxon>Spermatophyta</taxon>
        <taxon>Magnoliopsida</taxon>
        <taxon>Liliopsida</taxon>
        <taxon>Araceae</taxon>
        <taxon>Lemnoideae</taxon>
        <taxon>Spirodela</taxon>
    </lineage>
</organism>
<reference evidence="1" key="1">
    <citation type="submission" date="2020-02" db="EMBL/GenBank/DDBJ databases">
        <authorList>
            <person name="Scholz U."/>
            <person name="Mascher M."/>
            <person name="Fiebig A."/>
        </authorList>
    </citation>
    <scope>NUCLEOTIDE SEQUENCE</scope>
</reference>
<sequence>MWDPKGCELVGKCINSRVPAMKCKNKK</sequence>
<dbReference type="Proteomes" id="UP000663760">
    <property type="component" value="Chromosome 8"/>
</dbReference>
<keyword evidence="2" id="KW-1185">Reference proteome</keyword>
<gene>
    <name evidence="1" type="ORF">SI8410_08011392</name>
</gene>
<dbReference type="EMBL" id="LR746271">
    <property type="protein sequence ID" value="CAA7400714.1"/>
    <property type="molecule type" value="Genomic_DNA"/>
</dbReference>
<proteinExistence type="predicted"/>
<evidence type="ECO:0000313" key="1">
    <source>
        <dbReference type="EMBL" id="CAA7400714.1"/>
    </source>
</evidence>
<dbReference type="AlphaFoldDB" id="A0A7I8KUQ6"/>